<dbReference type="Proteomes" id="UP000613030">
    <property type="component" value="Unassembled WGS sequence"/>
</dbReference>
<feature type="transmembrane region" description="Helical" evidence="1">
    <location>
        <begin position="33"/>
        <end position="51"/>
    </location>
</feature>
<name>A0ABS1KS02_9BACT</name>
<keyword evidence="3" id="KW-1185">Reference proteome</keyword>
<keyword evidence="1" id="KW-0472">Membrane</keyword>
<reference evidence="2 3" key="1">
    <citation type="submission" date="2021-01" db="EMBL/GenBank/DDBJ databases">
        <title>Chryseolinea sp. Jin1 Genome sequencing and assembly.</title>
        <authorList>
            <person name="Kim I."/>
        </authorList>
    </citation>
    <scope>NUCLEOTIDE SEQUENCE [LARGE SCALE GENOMIC DNA]</scope>
    <source>
        <strain evidence="2 3">Jin1</strain>
    </source>
</reference>
<proteinExistence type="predicted"/>
<feature type="transmembrane region" description="Helical" evidence="1">
    <location>
        <begin position="63"/>
        <end position="85"/>
    </location>
</feature>
<gene>
    <name evidence="2" type="ORF">JI741_13530</name>
</gene>
<sequence length="192" mass="22196">MRNYMWVAINLSFFVLAYIVRCLVLNFVFVFDVILIFEGIVFLYLCIAPFISRSKIKTSVIHIAGLLFLFFYGGDLVSVMALSVGHRDTIAVFRRHRAAIPEEDRVNGAWILIRKEFEITSEERTILERNYAKASPLYFSNGYCYVELGGFLKSVGGYYLTLDNTEQGKPGAFGFHRIKKTRNVIGNWWCYR</sequence>
<organism evidence="2 3">
    <name type="scientific">Chryseolinea lacunae</name>
    <dbReference type="NCBI Taxonomy" id="2801331"/>
    <lineage>
        <taxon>Bacteria</taxon>
        <taxon>Pseudomonadati</taxon>
        <taxon>Bacteroidota</taxon>
        <taxon>Cytophagia</taxon>
        <taxon>Cytophagales</taxon>
        <taxon>Fulvivirgaceae</taxon>
        <taxon>Chryseolinea</taxon>
    </lineage>
</organism>
<evidence type="ECO:0008006" key="4">
    <source>
        <dbReference type="Google" id="ProtNLM"/>
    </source>
</evidence>
<evidence type="ECO:0000313" key="3">
    <source>
        <dbReference type="Proteomes" id="UP000613030"/>
    </source>
</evidence>
<evidence type="ECO:0000313" key="2">
    <source>
        <dbReference type="EMBL" id="MBL0742245.1"/>
    </source>
</evidence>
<protein>
    <recommendedName>
        <fullName evidence="4">SMODS-associating 2TM beta-strand rich effector domain-containing protein</fullName>
    </recommendedName>
</protein>
<keyword evidence="1" id="KW-1133">Transmembrane helix</keyword>
<dbReference type="RefSeq" id="WP_202010279.1">
    <property type="nucleotide sequence ID" value="NZ_JAERRB010000004.1"/>
</dbReference>
<keyword evidence="1" id="KW-0812">Transmembrane</keyword>
<dbReference type="EMBL" id="JAERRB010000004">
    <property type="protein sequence ID" value="MBL0742245.1"/>
    <property type="molecule type" value="Genomic_DNA"/>
</dbReference>
<accession>A0ABS1KS02</accession>
<comment type="caution">
    <text evidence="2">The sequence shown here is derived from an EMBL/GenBank/DDBJ whole genome shotgun (WGS) entry which is preliminary data.</text>
</comment>
<evidence type="ECO:0000256" key="1">
    <source>
        <dbReference type="SAM" id="Phobius"/>
    </source>
</evidence>
<feature type="transmembrane region" description="Helical" evidence="1">
    <location>
        <begin position="7"/>
        <end position="27"/>
    </location>
</feature>